<dbReference type="InterPro" id="IPR013976">
    <property type="entry name" value="HDOD"/>
</dbReference>
<feature type="domain" description="HDOD" evidence="1">
    <location>
        <begin position="21"/>
        <end position="216"/>
    </location>
</feature>
<dbReference type="RefSeq" id="WP_146454747.1">
    <property type="nucleotide sequence ID" value="NZ_SJPW01000001.1"/>
</dbReference>
<dbReference type="EMBL" id="SJPW01000001">
    <property type="protein sequence ID" value="TWU60734.1"/>
    <property type="molecule type" value="Genomic_DNA"/>
</dbReference>
<keyword evidence="3" id="KW-1185">Reference proteome</keyword>
<dbReference type="CDD" id="cd00077">
    <property type="entry name" value="HDc"/>
    <property type="match status" value="1"/>
</dbReference>
<sequence>MSKPVSSSARLGLRIDQAKWQLALPDGARRLIASGDFDGRDNETLVLWLSSEPELSERLLRWCNTPLYNLSRPYPSLEEAAKVMDGCDLARLAVLAWVRRMFLPDAQIDIYSREGLWSHSIAVGAVAMLIARTCNAGDPGLVFIAGALHDIGLCASERLDPDSFREVVSQTDELSPTHEVEKDLLGWDHSQLGAAILDQWGMPEAIQYSARYHHIPEQVIDSEHAATVGCVAVANYLCSRSGWASTGSNAIIAPAESVFRRLGIDAGLLTVLWTQLSLALDSVSDLR</sequence>
<dbReference type="InterPro" id="IPR052340">
    <property type="entry name" value="RNase_Y/CdgJ"/>
</dbReference>
<evidence type="ECO:0000259" key="1">
    <source>
        <dbReference type="PROSITE" id="PS51833"/>
    </source>
</evidence>
<dbReference type="Gene3D" id="1.10.3210.10">
    <property type="entry name" value="Hypothetical protein af1432"/>
    <property type="match status" value="1"/>
</dbReference>
<dbReference type="NCBIfam" id="TIGR00277">
    <property type="entry name" value="HDIG"/>
    <property type="match status" value="1"/>
</dbReference>
<dbReference type="Pfam" id="PF08668">
    <property type="entry name" value="HDOD"/>
    <property type="match status" value="1"/>
</dbReference>
<protein>
    <submittedName>
        <fullName evidence="2">HDOD domain protein</fullName>
    </submittedName>
</protein>
<evidence type="ECO:0000313" key="2">
    <source>
        <dbReference type="EMBL" id="TWU60734.1"/>
    </source>
</evidence>
<dbReference type="AlphaFoldDB" id="A0A5C6FLP4"/>
<proteinExistence type="predicted"/>
<comment type="caution">
    <text evidence="2">The sequence shown here is derived from an EMBL/GenBank/DDBJ whole genome shotgun (WGS) entry which is preliminary data.</text>
</comment>
<dbReference type="PROSITE" id="PS51833">
    <property type="entry name" value="HDOD"/>
    <property type="match status" value="1"/>
</dbReference>
<dbReference type="SMART" id="SM00471">
    <property type="entry name" value="HDc"/>
    <property type="match status" value="1"/>
</dbReference>
<dbReference type="Proteomes" id="UP000318288">
    <property type="component" value="Unassembled WGS sequence"/>
</dbReference>
<dbReference type="PANTHER" id="PTHR33525">
    <property type="match status" value="1"/>
</dbReference>
<organism evidence="2 3">
    <name type="scientific">Rubripirellula tenax</name>
    <dbReference type="NCBI Taxonomy" id="2528015"/>
    <lineage>
        <taxon>Bacteria</taxon>
        <taxon>Pseudomonadati</taxon>
        <taxon>Planctomycetota</taxon>
        <taxon>Planctomycetia</taxon>
        <taxon>Pirellulales</taxon>
        <taxon>Pirellulaceae</taxon>
        <taxon>Rubripirellula</taxon>
    </lineage>
</organism>
<dbReference type="InterPro" id="IPR003607">
    <property type="entry name" value="HD/PDEase_dom"/>
</dbReference>
<dbReference type="OrthoDB" id="243535at2"/>
<gene>
    <name evidence="2" type="ORF">Poly51_10150</name>
</gene>
<dbReference type="PANTHER" id="PTHR33525:SF3">
    <property type="entry name" value="RIBONUCLEASE Y"/>
    <property type="match status" value="1"/>
</dbReference>
<accession>A0A5C6FLP4</accession>
<dbReference type="SUPFAM" id="SSF109604">
    <property type="entry name" value="HD-domain/PDEase-like"/>
    <property type="match status" value="1"/>
</dbReference>
<evidence type="ECO:0000313" key="3">
    <source>
        <dbReference type="Proteomes" id="UP000318288"/>
    </source>
</evidence>
<reference evidence="2 3" key="1">
    <citation type="submission" date="2019-02" db="EMBL/GenBank/DDBJ databases">
        <title>Deep-cultivation of Planctomycetes and their phenomic and genomic characterization uncovers novel biology.</title>
        <authorList>
            <person name="Wiegand S."/>
            <person name="Jogler M."/>
            <person name="Boedeker C."/>
            <person name="Pinto D."/>
            <person name="Vollmers J."/>
            <person name="Rivas-Marin E."/>
            <person name="Kohn T."/>
            <person name="Peeters S.H."/>
            <person name="Heuer A."/>
            <person name="Rast P."/>
            <person name="Oberbeckmann S."/>
            <person name="Bunk B."/>
            <person name="Jeske O."/>
            <person name="Meyerdierks A."/>
            <person name="Storesund J.E."/>
            <person name="Kallscheuer N."/>
            <person name="Luecker S."/>
            <person name="Lage O.M."/>
            <person name="Pohl T."/>
            <person name="Merkel B.J."/>
            <person name="Hornburger P."/>
            <person name="Mueller R.-W."/>
            <person name="Bruemmer F."/>
            <person name="Labrenz M."/>
            <person name="Spormann A.M."/>
            <person name="Op Den Camp H."/>
            <person name="Overmann J."/>
            <person name="Amann R."/>
            <person name="Jetten M.S.M."/>
            <person name="Mascher T."/>
            <person name="Medema M.H."/>
            <person name="Devos D.P."/>
            <person name="Kaster A.-K."/>
            <person name="Ovreas L."/>
            <person name="Rohde M."/>
            <person name="Galperin M.Y."/>
            <person name="Jogler C."/>
        </authorList>
    </citation>
    <scope>NUCLEOTIDE SEQUENCE [LARGE SCALE GENOMIC DNA]</scope>
    <source>
        <strain evidence="2 3">Poly51</strain>
    </source>
</reference>
<name>A0A5C6FLP4_9BACT</name>
<dbReference type="InterPro" id="IPR006675">
    <property type="entry name" value="HDIG_dom"/>
</dbReference>